<evidence type="ECO:0000313" key="3">
    <source>
        <dbReference type="EMBL" id="KXZ46730.1"/>
    </source>
</evidence>
<dbReference type="InterPro" id="IPR018247">
    <property type="entry name" value="EF_Hand_1_Ca_BS"/>
</dbReference>
<dbReference type="STRING" id="33097.A0A150GBJ1"/>
<dbReference type="AlphaFoldDB" id="A0A150GBJ1"/>
<evidence type="ECO:0000256" key="1">
    <source>
        <dbReference type="ARBA" id="ARBA00022837"/>
    </source>
</evidence>
<dbReference type="Gene3D" id="1.10.238.10">
    <property type="entry name" value="EF-hand"/>
    <property type="match status" value="1"/>
</dbReference>
<dbReference type="PROSITE" id="PS00018">
    <property type="entry name" value="EF_HAND_1"/>
    <property type="match status" value="1"/>
</dbReference>
<dbReference type="GO" id="GO:0005509">
    <property type="term" value="F:calcium ion binding"/>
    <property type="evidence" value="ECO:0007669"/>
    <property type="project" value="InterPro"/>
</dbReference>
<dbReference type="InterPro" id="IPR002048">
    <property type="entry name" value="EF_hand_dom"/>
</dbReference>
<comment type="caution">
    <text evidence="3">The sequence shown here is derived from an EMBL/GenBank/DDBJ whole genome shotgun (WGS) entry which is preliminary data.</text>
</comment>
<name>A0A150GBJ1_GONPE</name>
<protein>
    <recommendedName>
        <fullName evidence="2">EF-hand domain-containing protein</fullName>
    </recommendedName>
</protein>
<accession>A0A150GBJ1</accession>
<gene>
    <name evidence="3" type="ORF">GPECTOR_41g695</name>
</gene>
<dbReference type="SUPFAM" id="SSF47473">
    <property type="entry name" value="EF-hand"/>
    <property type="match status" value="1"/>
</dbReference>
<dbReference type="InterPro" id="IPR011992">
    <property type="entry name" value="EF-hand-dom_pair"/>
</dbReference>
<organism evidence="3 4">
    <name type="scientific">Gonium pectorale</name>
    <name type="common">Green alga</name>
    <dbReference type="NCBI Taxonomy" id="33097"/>
    <lineage>
        <taxon>Eukaryota</taxon>
        <taxon>Viridiplantae</taxon>
        <taxon>Chlorophyta</taxon>
        <taxon>core chlorophytes</taxon>
        <taxon>Chlorophyceae</taxon>
        <taxon>CS clade</taxon>
        <taxon>Chlamydomonadales</taxon>
        <taxon>Volvocaceae</taxon>
        <taxon>Gonium</taxon>
    </lineage>
</organism>
<dbReference type="Proteomes" id="UP000075714">
    <property type="component" value="Unassembled WGS sequence"/>
</dbReference>
<feature type="domain" description="EF-hand" evidence="2">
    <location>
        <begin position="1"/>
        <end position="24"/>
    </location>
</feature>
<sequence length="98" mass="11097">MDKDRGGTLNTEEIKNLMDLLGMKVKAEDLEAMVMAKPANLPYNREDVMRAFRMFAEKDAPAGCISPEALERALVNSLEVSQEGYIDYHKKCNLFLNK</sequence>
<reference evidence="4" key="1">
    <citation type="journal article" date="2016" name="Nat. Commun.">
        <title>The Gonium pectorale genome demonstrates co-option of cell cycle regulation during the evolution of multicellularity.</title>
        <authorList>
            <person name="Hanschen E.R."/>
            <person name="Marriage T.N."/>
            <person name="Ferris P.J."/>
            <person name="Hamaji T."/>
            <person name="Toyoda A."/>
            <person name="Fujiyama A."/>
            <person name="Neme R."/>
            <person name="Noguchi H."/>
            <person name="Minakuchi Y."/>
            <person name="Suzuki M."/>
            <person name="Kawai-Toyooka H."/>
            <person name="Smith D.R."/>
            <person name="Sparks H."/>
            <person name="Anderson J."/>
            <person name="Bakaric R."/>
            <person name="Luria V."/>
            <person name="Karger A."/>
            <person name="Kirschner M.W."/>
            <person name="Durand P.M."/>
            <person name="Michod R.E."/>
            <person name="Nozaki H."/>
            <person name="Olson B.J."/>
        </authorList>
    </citation>
    <scope>NUCLEOTIDE SEQUENCE [LARGE SCALE GENOMIC DNA]</scope>
    <source>
        <strain evidence="4">NIES-2863</strain>
    </source>
</reference>
<keyword evidence="4" id="KW-1185">Reference proteome</keyword>
<dbReference type="PROSITE" id="PS50222">
    <property type="entry name" value="EF_HAND_2"/>
    <property type="match status" value="1"/>
</dbReference>
<dbReference type="EMBL" id="LSYV01000042">
    <property type="protein sequence ID" value="KXZ46730.1"/>
    <property type="molecule type" value="Genomic_DNA"/>
</dbReference>
<evidence type="ECO:0000259" key="2">
    <source>
        <dbReference type="PROSITE" id="PS50222"/>
    </source>
</evidence>
<evidence type="ECO:0000313" key="4">
    <source>
        <dbReference type="Proteomes" id="UP000075714"/>
    </source>
</evidence>
<keyword evidence="1" id="KW-0106">Calcium</keyword>
<dbReference type="OrthoDB" id="343296at2759"/>
<proteinExistence type="predicted"/>